<feature type="domain" description="Glycogen debranching enzyme central" evidence="1">
    <location>
        <begin position="2"/>
        <end position="235"/>
    </location>
</feature>
<dbReference type="InterPro" id="IPR032788">
    <property type="entry name" value="AGL_central"/>
</dbReference>
<protein>
    <recommendedName>
        <fullName evidence="1">Glycogen debranching enzyme central domain-containing protein</fullName>
    </recommendedName>
</protein>
<evidence type="ECO:0000313" key="3">
    <source>
        <dbReference type="Proteomes" id="UP000784294"/>
    </source>
</evidence>
<dbReference type="GO" id="GO:0005980">
    <property type="term" value="P:glycogen catabolic process"/>
    <property type="evidence" value="ECO:0007669"/>
    <property type="project" value="InterPro"/>
</dbReference>
<reference evidence="2" key="1">
    <citation type="submission" date="2018-11" db="EMBL/GenBank/DDBJ databases">
        <authorList>
            <consortium name="Pathogen Informatics"/>
        </authorList>
    </citation>
    <scope>NUCLEOTIDE SEQUENCE</scope>
</reference>
<proteinExistence type="predicted"/>
<sequence>MVLVAHTAFSDPGASPCHRYVRPLDLNGRAKRIALEANVVCQTPGGRHPREIYCQKKEFINGMETLVCCQCRKDVEPFESQMVHFERHEAKDTMHFDFFPPGSVIVVFTCLDDEQSLALQQLHRIVETQASHSQAQQHFGAKVRATSLYYAVFSLVDVEMLPPITCTITQSSQPPLPLLEEHALANAISQLNLFDLNWALFRAATEEAAEGSGRGPYHVPGHGDLVYCGLQVMKMWLEICYGIFLSHHKPHCTNIYLYFMLM</sequence>
<dbReference type="AlphaFoldDB" id="A0A3S5FCL5"/>
<keyword evidence="3" id="KW-1185">Reference proteome</keyword>
<dbReference type="PANTHER" id="PTHR10569:SF2">
    <property type="entry name" value="GLYCOGEN DEBRANCHING ENZYME"/>
    <property type="match status" value="1"/>
</dbReference>
<comment type="caution">
    <text evidence="2">The sequence shown here is derived from an EMBL/GenBank/DDBJ whole genome shotgun (WGS) entry which is preliminary data.</text>
</comment>
<dbReference type="Proteomes" id="UP000784294">
    <property type="component" value="Unassembled WGS sequence"/>
</dbReference>
<dbReference type="Pfam" id="PF14702">
    <property type="entry name" value="hGDE_central"/>
    <property type="match status" value="1"/>
</dbReference>
<dbReference type="PANTHER" id="PTHR10569">
    <property type="entry name" value="GLYCOGEN DEBRANCHING ENZYME"/>
    <property type="match status" value="1"/>
</dbReference>
<organism evidence="2 3">
    <name type="scientific">Protopolystoma xenopodis</name>
    <dbReference type="NCBI Taxonomy" id="117903"/>
    <lineage>
        <taxon>Eukaryota</taxon>
        <taxon>Metazoa</taxon>
        <taxon>Spiralia</taxon>
        <taxon>Lophotrochozoa</taxon>
        <taxon>Platyhelminthes</taxon>
        <taxon>Monogenea</taxon>
        <taxon>Polyopisthocotylea</taxon>
        <taxon>Polystomatidea</taxon>
        <taxon>Polystomatidae</taxon>
        <taxon>Protopolystoma</taxon>
    </lineage>
</organism>
<evidence type="ECO:0000313" key="2">
    <source>
        <dbReference type="EMBL" id="VEL13342.1"/>
    </source>
</evidence>
<dbReference type="InterPro" id="IPR010401">
    <property type="entry name" value="AGL/Gdb1"/>
</dbReference>
<dbReference type="GO" id="GO:0004134">
    <property type="term" value="F:4-alpha-glucanotransferase activity"/>
    <property type="evidence" value="ECO:0007669"/>
    <property type="project" value="InterPro"/>
</dbReference>
<dbReference type="GO" id="GO:0004135">
    <property type="term" value="F:amylo-alpha-1,6-glucosidase activity"/>
    <property type="evidence" value="ECO:0007669"/>
    <property type="project" value="InterPro"/>
</dbReference>
<evidence type="ECO:0000259" key="1">
    <source>
        <dbReference type="Pfam" id="PF14702"/>
    </source>
</evidence>
<dbReference type="EMBL" id="CAAALY010017493">
    <property type="protein sequence ID" value="VEL13342.1"/>
    <property type="molecule type" value="Genomic_DNA"/>
</dbReference>
<name>A0A3S5FCL5_9PLAT</name>
<gene>
    <name evidence="2" type="ORF">PXEA_LOCUS6782</name>
</gene>
<accession>A0A3S5FCL5</accession>